<name>A0ABY4VV54_9BURK</name>
<organism evidence="2 3">
    <name type="scientific">Cupriavidus gilardii</name>
    <dbReference type="NCBI Taxonomy" id="82541"/>
    <lineage>
        <taxon>Bacteria</taxon>
        <taxon>Pseudomonadati</taxon>
        <taxon>Pseudomonadota</taxon>
        <taxon>Betaproteobacteria</taxon>
        <taxon>Burkholderiales</taxon>
        <taxon>Burkholderiaceae</taxon>
        <taxon>Cupriavidus</taxon>
    </lineage>
</organism>
<keyword evidence="3" id="KW-1185">Reference proteome</keyword>
<dbReference type="Gene3D" id="3.30.2310.20">
    <property type="entry name" value="RelE-like"/>
    <property type="match status" value="1"/>
</dbReference>
<protein>
    <submittedName>
        <fullName evidence="2">Type II toxin-antitoxin system RelE/ParE family toxin</fullName>
    </submittedName>
</protein>
<dbReference type="RefSeq" id="WP_252253692.1">
    <property type="nucleotide sequence ID" value="NZ_CP098736.1"/>
</dbReference>
<dbReference type="SUPFAM" id="SSF143011">
    <property type="entry name" value="RelE-like"/>
    <property type="match status" value="1"/>
</dbReference>
<accession>A0ABY4VV54</accession>
<dbReference type="Pfam" id="PF05016">
    <property type="entry name" value="ParE_toxin"/>
    <property type="match status" value="1"/>
</dbReference>
<sequence length="88" mass="10527">MLHMDNAIQWAPKALKQARKLDRPTQRKIYEAVQELKEMPNVRNVKALVDHKYGYRLRVGNYRVLFDWDGGIRVVDVQEVRIRNEDTY</sequence>
<proteinExistence type="predicted"/>
<dbReference type="InterPro" id="IPR052747">
    <property type="entry name" value="TA_system_RelE_toxin"/>
</dbReference>
<evidence type="ECO:0000256" key="1">
    <source>
        <dbReference type="ARBA" id="ARBA00022649"/>
    </source>
</evidence>
<dbReference type="Proteomes" id="UP001056648">
    <property type="component" value="Chromosome 2"/>
</dbReference>
<dbReference type="InterPro" id="IPR007712">
    <property type="entry name" value="RelE/ParE_toxin"/>
</dbReference>
<keyword evidence="1" id="KW-1277">Toxin-antitoxin system</keyword>
<gene>
    <name evidence="2" type="ORF">NDR89_15765</name>
</gene>
<dbReference type="EMBL" id="CP098736">
    <property type="protein sequence ID" value="USE81175.1"/>
    <property type="molecule type" value="Genomic_DNA"/>
</dbReference>
<reference evidence="2" key="1">
    <citation type="submission" date="2022-06" db="EMBL/GenBank/DDBJ databases">
        <title>Complete genome sequence and characterization of Cupriavidus gilardii QJ1 isolated from contaminating cells.</title>
        <authorList>
            <person name="Qi J."/>
        </authorList>
    </citation>
    <scope>NUCLEOTIDE SEQUENCE</scope>
    <source>
        <strain evidence="2">QJ1</strain>
    </source>
</reference>
<dbReference type="PANTHER" id="PTHR38813">
    <property type="match status" value="1"/>
</dbReference>
<evidence type="ECO:0000313" key="3">
    <source>
        <dbReference type="Proteomes" id="UP001056648"/>
    </source>
</evidence>
<dbReference type="InterPro" id="IPR035093">
    <property type="entry name" value="RelE/ParE_toxin_dom_sf"/>
</dbReference>
<evidence type="ECO:0000313" key="2">
    <source>
        <dbReference type="EMBL" id="USE81175.1"/>
    </source>
</evidence>
<dbReference type="PANTHER" id="PTHR38813:SF1">
    <property type="entry name" value="TOXIN RELE1-RELATED"/>
    <property type="match status" value="1"/>
</dbReference>